<dbReference type="KEGG" id="cts:Ctha_0356"/>
<dbReference type="Gene3D" id="3.30.930.10">
    <property type="entry name" value="Bira Bifunctional Protein, Domain 2"/>
    <property type="match status" value="1"/>
</dbReference>
<dbReference type="OrthoDB" id="9787898at2"/>
<name>B3QU29_CHLT3</name>
<organism evidence="2 3">
    <name type="scientific">Chloroherpeton thalassium (strain ATCC 35110 / GB-78)</name>
    <dbReference type="NCBI Taxonomy" id="517418"/>
    <lineage>
        <taxon>Bacteria</taxon>
        <taxon>Pseudomonadati</taxon>
        <taxon>Chlorobiota</taxon>
        <taxon>Chlorobiia</taxon>
        <taxon>Chlorobiales</taxon>
        <taxon>Chloroherpetonaceae</taxon>
        <taxon>Chloroherpeton</taxon>
    </lineage>
</organism>
<dbReference type="InterPro" id="IPR050664">
    <property type="entry name" value="Octanoyltrans_LipM/LipL"/>
</dbReference>
<accession>B3QU29</accession>
<dbReference type="eggNOG" id="COG0095">
    <property type="taxonomic scope" value="Bacteria"/>
</dbReference>
<dbReference type="InterPro" id="IPR004143">
    <property type="entry name" value="BPL_LPL_catalytic"/>
</dbReference>
<dbReference type="STRING" id="517418.Ctha_0356"/>
<sequence>MNRTLSNLYVIDSGARSGAYNMQFDSALAQQFFSEKIQRLLQSERAAVVRFYAWSPFAITIGYNQNIDEIDVAACQKRGIDVVRRPTGGRAIFHAGELTYSVVMNLCGASPSALYKEIHLALEAGLQRLGVSGKFQKSSPNFRQRYQSAEAVPCFTASARNEYEVQGKKLIGSAQRRLGEVLLQHGSILLTQEHKALVDFLKEQHPETRAAIRRALEEKTLSISEVLPKTPTYSDLVHAMKRGFEQTWNLPMQPLSVVDFEQAFDFAG</sequence>
<dbReference type="SUPFAM" id="SSF55681">
    <property type="entry name" value="Class II aaRS and biotin synthetases"/>
    <property type="match status" value="1"/>
</dbReference>
<dbReference type="PANTHER" id="PTHR43679:SF2">
    <property type="entry name" value="OCTANOYL-[GCVH]:PROTEIN N-OCTANOYLTRANSFERASE"/>
    <property type="match status" value="1"/>
</dbReference>
<keyword evidence="2" id="KW-0436">Ligase</keyword>
<keyword evidence="3" id="KW-1185">Reference proteome</keyword>
<evidence type="ECO:0000313" key="3">
    <source>
        <dbReference type="Proteomes" id="UP000001208"/>
    </source>
</evidence>
<dbReference type="RefSeq" id="WP_012498911.1">
    <property type="nucleotide sequence ID" value="NC_011026.1"/>
</dbReference>
<proteinExistence type="predicted"/>
<dbReference type="Proteomes" id="UP000001208">
    <property type="component" value="Chromosome"/>
</dbReference>
<dbReference type="HOGENOM" id="CLU_022986_5_0_10"/>
<gene>
    <name evidence="2" type="ordered locus">Ctha_0356</name>
</gene>
<evidence type="ECO:0000259" key="1">
    <source>
        <dbReference type="PROSITE" id="PS51733"/>
    </source>
</evidence>
<dbReference type="GO" id="GO:0016874">
    <property type="term" value="F:ligase activity"/>
    <property type="evidence" value="ECO:0007669"/>
    <property type="project" value="UniProtKB-KW"/>
</dbReference>
<dbReference type="PANTHER" id="PTHR43679">
    <property type="entry name" value="OCTANOYLTRANSFERASE LIPM-RELATED"/>
    <property type="match status" value="1"/>
</dbReference>
<dbReference type="PROSITE" id="PS51733">
    <property type="entry name" value="BPL_LPL_CATALYTIC"/>
    <property type="match status" value="1"/>
</dbReference>
<dbReference type="EMBL" id="CP001100">
    <property type="protein sequence ID" value="ACF12827.1"/>
    <property type="molecule type" value="Genomic_DNA"/>
</dbReference>
<protein>
    <submittedName>
        <fullName evidence="2">Biotin/lipoate A/B protein ligase</fullName>
    </submittedName>
</protein>
<dbReference type="AlphaFoldDB" id="B3QU29"/>
<dbReference type="InterPro" id="IPR045864">
    <property type="entry name" value="aa-tRNA-synth_II/BPL/LPL"/>
</dbReference>
<feature type="domain" description="BPL/LPL catalytic" evidence="1">
    <location>
        <begin position="43"/>
        <end position="252"/>
    </location>
</feature>
<reference evidence="2 3" key="1">
    <citation type="submission" date="2008-06" db="EMBL/GenBank/DDBJ databases">
        <title>Complete sequence of Chloroherpeton thalassium ATCC 35110.</title>
        <authorList>
            <consortium name="US DOE Joint Genome Institute"/>
            <person name="Lucas S."/>
            <person name="Copeland A."/>
            <person name="Lapidus A."/>
            <person name="Glavina del Rio T."/>
            <person name="Dalin E."/>
            <person name="Tice H."/>
            <person name="Bruce D."/>
            <person name="Goodwin L."/>
            <person name="Pitluck S."/>
            <person name="Schmutz J."/>
            <person name="Larimer F."/>
            <person name="Land M."/>
            <person name="Hauser L."/>
            <person name="Kyrpides N."/>
            <person name="Mikhailova N."/>
            <person name="Liu Z."/>
            <person name="Li T."/>
            <person name="Zhao F."/>
            <person name="Overmann J."/>
            <person name="Bryant D.A."/>
            <person name="Richardson P."/>
        </authorList>
    </citation>
    <scope>NUCLEOTIDE SEQUENCE [LARGE SCALE GENOMIC DNA]</scope>
    <source>
        <strain evidence="3">ATCC 35110 / GB-78</strain>
    </source>
</reference>
<evidence type="ECO:0000313" key="2">
    <source>
        <dbReference type="EMBL" id="ACF12827.1"/>
    </source>
</evidence>
<dbReference type="Pfam" id="PF21948">
    <property type="entry name" value="LplA-B_cat"/>
    <property type="match status" value="1"/>
</dbReference>
<dbReference type="CDD" id="cd16443">
    <property type="entry name" value="LplA"/>
    <property type="match status" value="1"/>
</dbReference>